<dbReference type="HAMAP" id="MF_01845">
    <property type="entry name" value="UPF0597"/>
    <property type="match status" value="1"/>
</dbReference>
<dbReference type="EMBL" id="SDIK01000059">
    <property type="protein sequence ID" value="TXJ60456.1"/>
    <property type="molecule type" value="Genomic_DNA"/>
</dbReference>
<dbReference type="PIRSF" id="PIRSF006054">
    <property type="entry name" value="UCP006054"/>
    <property type="match status" value="1"/>
</dbReference>
<evidence type="ECO:0000259" key="2">
    <source>
        <dbReference type="Pfam" id="PF03313"/>
    </source>
</evidence>
<proteinExistence type="inferred from homology"/>
<dbReference type="PANTHER" id="PTHR30501:SF2">
    <property type="entry name" value="UPF0597 PROTEIN YHAM"/>
    <property type="match status" value="1"/>
</dbReference>
<evidence type="ECO:0000256" key="1">
    <source>
        <dbReference type="HAMAP-Rule" id="MF_01845"/>
    </source>
</evidence>
<reference evidence="4" key="1">
    <citation type="submission" date="2019-05" db="EMBL/GenBank/DDBJ databases">
        <title>Prevotella brunnea sp. nov., isolated from a wound of a patient.</title>
        <authorList>
            <person name="Buhl M."/>
        </authorList>
    </citation>
    <scope>NUCLEOTIDE SEQUENCE [LARGE SCALE GENOMIC DNA]</scope>
    <source>
        <strain evidence="4">A2672</strain>
    </source>
</reference>
<dbReference type="RefSeq" id="WP_130830602.1">
    <property type="nucleotide sequence ID" value="NZ_SDIK01000059.1"/>
</dbReference>
<organism evidence="3 4">
    <name type="scientific">Prevotella brunnea</name>
    <dbReference type="NCBI Taxonomy" id="2508867"/>
    <lineage>
        <taxon>Bacteria</taxon>
        <taxon>Pseudomonadati</taxon>
        <taxon>Bacteroidota</taxon>
        <taxon>Bacteroidia</taxon>
        <taxon>Bacteroidales</taxon>
        <taxon>Prevotellaceae</taxon>
        <taxon>Prevotella</taxon>
    </lineage>
</organism>
<dbReference type="AlphaFoldDB" id="A0A5C8GF53"/>
<dbReference type="InterPro" id="IPR005130">
    <property type="entry name" value="Ser_deHydtase-like_asu"/>
</dbReference>
<dbReference type="PANTHER" id="PTHR30501">
    <property type="entry name" value="UPF0597 PROTEIN YHAM"/>
    <property type="match status" value="1"/>
</dbReference>
<feature type="domain" description="Serine dehydratase-like alpha subunit" evidence="2">
    <location>
        <begin position="89"/>
        <end position="424"/>
    </location>
</feature>
<sequence>MLEKNIREQIIDLMHRQVVPAVGCTEPMAVALCTARATELLGEKPEKIKAHLSANILKNAMGVGIPGTGMIGLPIAISLGALIGKSSYQLEVIKDLTPESLEEGKKFMGENRIDIKLKEGISEKLYVEITCEAGDKNATAVISHSHTNFVYEEANGKVLLNKQTTSETEEKQGEKDIELNLKMVWDFATTTPLDEINFIMEAKRYNMRAASEALKDNYGHCLGKTMDRPLSRGIFGDSIYSHIISKTASACDARMGGAMVPVMSNSGSGNQGICATNPVVVFAKENENTPEELIRALTLSHLTAIYIKQNLGALSALCGCIVASTGSSCGITYLMGGSYTNICYAVKNMIANLTGMICDGAKPSCALKISSGVSTAVLSAMMSMEGHHVTEAEGIIDKDVDRSIKNLTNLGKDAMCATDDMVLNIMTHKSEC</sequence>
<evidence type="ECO:0000313" key="4">
    <source>
        <dbReference type="Proteomes" id="UP000321612"/>
    </source>
</evidence>
<keyword evidence="4" id="KW-1185">Reference proteome</keyword>
<dbReference type="Pfam" id="PF03313">
    <property type="entry name" value="SDH_alpha"/>
    <property type="match status" value="1"/>
</dbReference>
<protein>
    <recommendedName>
        <fullName evidence="1">UPF0597 protein ETF27_08300</fullName>
    </recommendedName>
</protein>
<dbReference type="Proteomes" id="UP000321612">
    <property type="component" value="Unassembled WGS sequence"/>
</dbReference>
<comment type="caution">
    <text evidence="3">The sequence shown here is derived from an EMBL/GenBank/DDBJ whole genome shotgun (WGS) entry which is preliminary data.</text>
</comment>
<gene>
    <name evidence="3" type="ORF">ETF27_08300</name>
</gene>
<dbReference type="GO" id="GO:0080146">
    <property type="term" value="F:L-cysteine desulfhydrase activity"/>
    <property type="evidence" value="ECO:0007669"/>
    <property type="project" value="TreeGrafter"/>
</dbReference>
<dbReference type="GO" id="GO:0019450">
    <property type="term" value="P:L-cysteine catabolic process to pyruvate"/>
    <property type="evidence" value="ECO:0007669"/>
    <property type="project" value="TreeGrafter"/>
</dbReference>
<comment type="similarity">
    <text evidence="1">Belongs to the UPF0597 family.</text>
</comment>
<evidence type="ECO:0000313" key="3">
    <source>
        <dbReference type="EMBL" id="TXJ60456.1"/>
    </source>
</evidence>
<dbReference type="InterPro" id="IPR021144">
    <property type="entry name" value="UPF0597"/>
</dbReference>
<dbReference type="OrthoDB" id="41906at2"/>
<accession>A0A5C8GF53</accession>
<name>A0A5C8GF53_9BACT</name>